<dbReference type="Proteomes" id="UP000018143">
    <property type="component" value="Unassembled WGS sequence"/>
</dbReference>
<feature type="transmembrane region" description="Helical" evidence="1">
    <location>
        <begin position="888"/>
        <end position="908"/>
    </location>
</feature>
<evidence type="ECO:0000313" key="2">
    <source>
        <dbReference type="EMBL" id="GAD19789.1"/>
    </source>
</evidence>
<dbReference type="Gene3D" id="1.20.1640.10">
    <property type="entry name" value="Multidrug efflux transporter AcrB transmembrane domain"/>
    <property type="match status" value="2"/>
</dbReference>
<dbReference type="Gene3D" id="3.30.70.1430">
    <property type="entry name" value="Multidrug efflux transporter AcrB pore domain"/>
    <property type="match status" value="2"/>
</dbReference>
<dbReference type="InterPro" id="IPR027463">
    <property type="entry name" value="AcrB_DN_DC_subdom"/>
</dbReference>
<dbReference type="EMBL" id="BASD01000027">
    <property type="protein sequence ID" value="GAD19789.1"/>
    <property type="molecule type" value="Genomic_DNA"/>
</dbReference>
<sequence>MNFIRFCLKNPVFASVGGIFILLFGCISWYKIPYQLLPQTTRPVISIYTAWSGASPYEIEKEITQKQEKYLKNLPKLVSMTSTSRDAMAIIHLEFELGTDLKTAFLNVSSKLEEVGNYHQDIQKPIIKTTGESIPIAVYLFAKTKDPNQNIDTYKNFIHDNILQYYERIEGVGEVYMSGGTTKQAQIFLNVQQLAFNNITISEVIKAINAQNLNISSGNIDFDQRSYRIQTIGKYTSIEDILNTFIKVQNGKSVRLKDIADVKMGYEKKTSYNIHNSDNVISIQIRPSASANILDLTNKVRDLTQKLNDTLMAEQNLSIDWGRDQQGFILNAIKQVKQSVVIGIILSIGILFVFLRNIVSLFIISLIIPLSIIGTFVVLYIFGRTLNVISLAGISFAISMVIDCGIVVLESIIRNQHKRTNPFEATFIGVKEVVGALFASSITTIGIFIPIIYLKDEAGQLFADIAFASSGAIIIAFIVCIFIIPALLLIALPKHKTQSKLSQKIGDFGEMLATIILKLVCFCIKTPFHKIACIVIFLGTCIAFSIMTFPKLDYMPKGSQNFIISYLSTPPGLSLNEKYYIVHLIQQEIAPFLEQNGYEQSLPSNPPVIEDFFISADNSMYFYLVAKDPKKAKDLIPFAKQIINKIPNVSGVVLQQEIFSSQSSSSIDLNISGYNLESIAQAAHKLQTLISQKFPDISVRVIPALTANNREINLYPNSFAFLQNKLDIDSFGDILNVALNGKTLGDVRLNNEYIDLVLKSSQAKNQSPEDILFTQIYTPSGKIVTLGSLVNAKNKLGISTIRHFEQKRNILLILNPSSTQPLESIIQTLQDEILTPAHAEFPYLTFSLNGNADKLSLLKSNLSLGFLLAVMITYLILCALYESFIYPFFIILSVPFAITGGLIGLFIVNRYIDMQNLDAITMLGFIILVGSVVNNAILIIYQARINYNEYKMPWQTSVLDSTKTRLAPIYMSMLTSVLALLPLVIFSGDGSEIYRGLGAILIGGLAFSTLISVFIIPVLLLLWTPKRAMTYKNDTISSYNKTQSTN</sequence>
<feature type="transmembrane region" description="Helical" evidence="1">
    <location>
        <begin position="388"/>
        <end position="413"/>
    </location>
</feature>
<gene>
    <name evidence="2" type="ORF">HFN_1029</name>
</gene>
<dbReference type="Pfam" id="PF00873">
    <property type="entry name" value="ACR_tran"/>
    <property type="match status" value="1"/>
</dbReference>
<keyword evidence="1" id="KW-0812">Transmembrane</keyword>
<dbReference type="SUPFAM" id="SSF82866">
    <property type="entry name" value="Multidrug efflux transporter AcrB transmembrane domain"/>
    <property type="match status" value="2"/>
</dbReference>
<reference evidence="2 3" key="1">
    <citation type="journal article" date="2013" name="Genome Announc.">
        <title>Draft Genome Sequence of Helicobacter fennelliae Strain MRY12-0050, Isolated from a Bacteremia Patient.</title>
        <authorList>
            <person name="Rimbara E."/>
            <person name="Matsui M."/>
            <person name="Mori S."/>
            <person name="Suzuki S."/>
            <person name="Suzuki M."/>
            <person name="Kim H."/>
            <person name="Sekizuka T."/>
            <person name="Kuroda M."/>
            <person name="Shibayama K."/>
        </authorList>
    </citation>
    <scope>NUCLEOTIDE SEQUENCE [LARGE SCALE GENOMIC DNA]</scope>
    <source>
        <strain evidence="2 3">MRY12-0050</strain>
    </source>
</reference>
<name>T1CSK3_9HELI</name>
<dbReference type="RefSeq" id="WP_023949371.1">
    <property type="nucleotide sequence ID" value="NZ_BASD01000027.1"/>
</dbReference>
<dbReference type="OrthoDB" id="8430015at2"/>
<dbReference type="AlphaFoldDB" id="T1CSK3"/>
<proteinExistence type="predicted"/>
<dbReference type="STRING" id="1325130.HFN_1029"/>
<protein>
    <submittedName>
        <fullName evidence="2">Acriflavin Resistance Protein D</fullName>
    </submittedName>
</protein>
<dbReference type="eggNOG" id="COG0841">
    <property type="taxonomic scope" value="Bacteria"/>
</dbReference>
<keyword evidence="3" id="KW-1185">Reference proteome</keyword>
<feature type="transmembrane region" description="Helical" evidence="1">
    <location>
        <begin position="534"/>
        <end position="552"/>
    </location>
</feature>
<organism evidence="2 3">
    <name type="scientific">Helicobacter fennelliae MRY12-0050</name>
    <dbReference type="NCBI Taxonomy" id="1325130"/>
    <lineage>
        <taxon>Bacteria</taxon>
        <taxon>Pseudomonadati</taxon>
        <taxon>Campylobacterota</taxon>
        <taxon>Epsilonproteobacteria</taxon>
        <taxon>Campylobacterales</taxon>
        <taxon>Helicobacteraceae</taxon>
        <taxon>Helicobacter</taxon>
    </lineage>
</organism>
<dbReference type="Gene3D" id="3.30.70.1320">
    <property type="entry name" value="Multidrug efflux transporter AcrB pore domain like"/>
    <property type="match status" value="1"/>
</dbReference>
<dbReference type="InterPro" id="IPR001036">
    <property type="entry name" value="Acrflvin-R"/>
</dbReference>
<dbReference type="PROSITE" id="PS51257">
    <property type="entry name" value="PROKAR_LIPOPROTEIN"/>
    <property type="match status" value="1"/>
</dbReference>
<comment type="caution">
    <text evidence="2">The sequence shown here is derived from an EMBL/GenBank/DDBJ whole genome shotgun (WGS) entry which is preliminary data.</text>
</comment>
<dbReference type="SUPFAM" id="SSF82714">
    <property type="entry name" value="Multidrug efflux transporter AcrB TolC docking domain, DN and DC subdomains"/>
    <property type="match status" value="2"/>
</dbReference>
<feature type="transmembrane region" description="Helical" evidence="1">
    <location>
        <begin position="12"/>
        <end position="30"/>
    </location>
</feature>
<feature type="transmembrane region" description="Helical" evidence="1">
    <location>
        <begin position="998"/>
        <end position="1023"/>
    </location>
</feature>
<dbReference type="PANTHER" id="PTHR32063">
    <property type="match status" value="1"/>
</dbReference>
<feature type="transmembrane region" description="Helical" evidence="1">
    <location>
        <begin position="433"/>
        <end position="453"/>
    </location>
</feature>
<feature type="transmembrane region" description="Helical" evidence="1">
    <location>
        <begin position="967"/>
        <end position="986"/>
    </location>
</feature>
<dbReference type="PANTHER" id="PTHR32063:SF0">
    <property type="entry name" value="SWARMING MOTILITY PROTEIN SWRC"/>
    <property type="match status" value="1"/>
</dbReference>
<dbReference type="Gene3D" id="3.30.2090.10">
    <property type="entry name" value="Multidrug efflux transporter AcrB TolC docking domain, DN and DC subdomains"/>
    <property type="match status" value="2"/>
</dbReference>
<dbReference type="GO" id="GO:0005886">
    <property type="term" value="C:plasma membrane"/>
    <property type="evidence" value="ECO:0007669"/>
    <property type="project" value="TreeGrafter"/>
</dbReference>
<keyword evidence="1" id="KW-0472">Membrane</keyword>
<accession>T1CSK3</accession>
<dbReference type="Gene3D" id="3.30.70.1440">
    <property type="entry name" value="Multidrug efflux transporter AcrB pore domain"/>
    <property type="match status" value="1"/>
</dbReference>
<feature type="transmembrane region" description="Helical" evidence="1">
    <location>
        <begin position="362"/>
        <end position="382"/>
    </location>
</feature>
<feature type="transmembrane region" description="Helical" evidence="1">
    <location>
        <begin position="465"/>
        <end position="490"/>
    </location>
</feature>
<dbReference type="GO" id="GO:0042910">
    <property type="term" value="F:xenobiotic transmembrane transporter activity"/>
    <property type="evidence" value="ECO:0007669"/>
    <property type="project" value="TreeGrafter"/>
</dbReference>
<dbReference type="SUPFAM" id="SSF82693">
    <property type="entry name" value="Multidrug efflux transporter AcrB pore domain, PN1, PN2, PC1 and PC2 subdomains"/>
    <property type="match status" value="2"/>
</dbReference>
<keyword evidence="1" id="KW-1133">Transmembrane helix</keyword>
<feature type="transmembrane region" description="Helical" evidence="1">
    <location>
        <begin position="920"/>
        <end position="943"/>
    </location>
</feature>
<evidence type="ECO:0000256" key="1">
    <source>
        <dbReference type="SAM" id="Phobius"/>
    </source>
</evidence>
<dbReference type="PRINTS" id="PR00702">
    <property type="entry name" value="ACRIFLAVINRP"/>
</dbReference>
<evidence type="ECO:0000313" key="3">
    <source>
        <dbReference type="Proteomes" id="UP000018143"/>
    </source>
</evidence>
<feature type="transmembrane region" description="Helical" evidence="1">
    <location>
        <begin position="338"/>
        <end position="355"/>
    </location>
</feature>
<feature type="transmembrane region" description="Helical" evidence="1">
    <location>
        <begin position="862"/>
        <end position="882"/>
    </location>
</feature>